<protein>
    <submittedName>
        <fullName evidence="3">Molybdenum cofactor biosynthesis</fullName>
    </submittedName>
</protein>
<dbReference type="AlphaFoldDB" id="A0A2P6V7K4"/>
<feature type="region of interest" description="Disordered" evidence="2">
    <location>
        <begin position="1"/>
        <end position="36"/>
    </location>
</feature>
<evidence type="ECO:0000313" key="3">
    <source>
        <dbReference type="EMBL" id="PSC70061.1"/>
    </source>
</evidence>
<evidence type="ECO:0000256" key="1">
    <source>
        <dbReference type="SAM" id="Coils"/>
    </source>
</evidence>
<sequence length="221" mass="24299">MPGGRPVARRAASCRRSSAAPTRASYNGNGGSTQKDFWGYDIPAAHEEDAPQFNGWARDVHAATGSYAEGEEEDYEPIEDDDDSYAREGQAHWEQQRDAAAAAAGSGAPQRDEVVSAVTTNPLFNNQFMGVLQNSLARQGVDSLTRAPPTEPRTSATEDVLAAALGQSKQTLQQLLAWREQVERQIAAQQKQIDRMEFALNKCRNDAAYMRALKEMMHQDL</sequence>
<proteinExistence type="predicted"/>
<evidence type="ECO:0000313" key="4">
    <source>
        <dbReference type="Proteomes" id="UP000239649"/>
    </source>
</evidence>
<feature type="compositionally biased region" description="Basic and acidic residues" evidence="2">
    <location>
        <begin position="84"/>
        <end position="97"/>
    </location>
</feature>
<name>A0A2P6V7K4_9CHLO</name>
<dbReference type="Proteomes" id="UP000239649">
    <property type="component" value="Unassembled WGS sequence"/>
</dbReference>
<feature type="coiled-coil region" evidence="1">
    <location>
        <begin position="172"/>
        <end position="206"/>
    </location>
</feature>
<organism evidence="3 4">
    <name type="scientific">Micractinium conductrix</name>
    <dbReference type="NCBI Taxonomy" id="554055"/>
    <lineage>
        <taxon>Eukaryota</taxon>
        <taxon>Viridiplantae</taxon>
        <taxon>Chlorophyta</taxon>
        <taxon>core chlorophytes</taxon>
        <taxon>Trebouxiophyceae</taxon>
        <taxon>Chlorellales</taxon>
        <taxon>Chlorellaceae</taxon>
        <taxon>Chlorella clade</taxon>
        <taxon>Micractinium</taxon>
    </lineage>
</organism>
<evidence type="ECO:0000256" key="2">
    <source>
        <dbReference type="SAM" id="MobiDB-lite"/>
    </source>
</evidence>
<comment type="caution">
    <text evidence="3">The sequence shown here is derived from an EMBL/GenBank/DDBJ whole genome shotgun (WGS) entry which is preliminary data.</text>
</comment>
<feature type="compositionally biased region" description="Acidic residues" evidence="2">
    <location>
        <begin position="69"/>
        <end position="83"/>
    </location>
</feature>
<accession>A0A2P6V7K4</accession>
<keyword evidence="4" id="KW-1185">Reference proteome</keyword>
<reference evidence="3 4" key="1">
    <citation type="journal article" date="2018" name="Plant J.">
        <title>Genome sequences of Chlorella sorokiniana UTEX 1602 and Micractinium conductrix SAG 241.80: implications to maltose excretion by a green alga.</title>
        <authorList>
            <person name="Arriola M.B."/>
            <person name="Velmurugan N."/>
            <person name="Zhang Y."/>
            <person name="Plunkett M.H."/>
            <person name="Hondzo H."/>
            <person name="Barney B.M."/>
        </authorList>
    </citation>
    <scope>NUCLEOTIDE SEQUENCE [LARGE SCALE GENOMIC DNA]</scope>
    <source>
        <strain evidence="3 4">SAG 241.80</strain>
    </source>
</reference>
<keyword evidence="1" id="KW-0175">Coiled coil</keyword>
<feature type="compositionally biased region" description="Low complexity" evidence="2">
    <location>
        <begin position="99"/>
        <end position="108"/>
    </location>
</feature>
<dbReference type="EMBL" id="LHPF02000022">
    <property type="protein sequence ID" value="PSC70061.1"/>
    <property type="molecule type" value="Genomic_DNA"/>
</dbReference>
<feature type="region of interest" description="Disordered" evidence="2">
    <location>
        <begin position="64"/>
        <end position="108"/>
    </location>
</feature>
<feature type="compositionally biased region" description="Low complexity" evidence="2">
    <location>
        <begin position="1"/>
        <end position="25"/>
    </location>
</feature>
<gene>
    <name evidence="3" type="ORF">C2E20_6517</name>
</gene>
<dbReference type="OrthoDB" id="551114at2759"/>